<evidence type="ECO:0000256" key="4">
    <source>
        <dbReference type="ARBA" id="ARBA00039404"/>
    </source>
</evidence>
<dbReference type="Pfam" id="PF00120">
    <property type="entry name" value="Gln-synt_C"/>
    <property type="match status" value="2"/>
</dbReference>
<dbReference type="GO" id="GO:0004356">
    <property type="term" value="F:glutamine synthetase activity"/>
    <property type="evidence" value="ECO:0007669"/>
    <property type="project" value="InterPro"/>
</dbReference>
<sequence>MNNLTMENNHGLAETMRVMKNIATSRFDYVRFTFVDFHGIARSKTVPKARIKQFFQEGCSFFAGAIGLSLVGPMVPKDIPDIKNTNSGNVFACPQPGTLHVLPLNGGPCRMGEVLCETYFPNGAAQEANPRTIARKQLEILKGLGYELFSSWELETTFLDEQALKPNFKRSIMAFSNIAFDAVEEMLLYSDKTFCEMGIDLETLQTEASPGQYEFVTKPTKGIRQADNMILMKDTIRKVAKRYNRKAVFMTKIFPQPGYSAAMHFNLSLLDSSGRNVFSDPEAPYKLSEVCRKWLAGILKHSSALTALCCPTVNCYRRLHIAIAPDKADWGIDARLACCRVKNYSPESTYIEFRLPSGSANPYLVMAATVAAGMDGLNNEYDLVPPIGDYKLIPPKGADGNAVEEEEKPEKQANCDEITDEVQTEPDAKRTKLEDGKPPNGGIPSSDKEQKPDGVSDLKIKRESGEDSNGCVVAGENDQLTLVPGIPCTLDEALNALEADKCITGALGENFIHWFVAIKRNEIEHFKSFTNITDDELLLKECECYMDLL</sequence>
<dbReference type="PANTHER" id="PTHR43407">
    <property type="entry name" value="GLUTAMINE SYNTHETASE"/>
    <property type="match status" value="1"/>
</dbReference>
<evidence type="ECO:0000313" key="10">
    <source>
        <dbReference type="EMBL" id="KAK2144763.1"/>
    </source>
</evidence>
<evidence type="ECO:0000256" key="2">
    <source>
        <dbReference type="ARBA" id="ARBA00037583"/>
    </source>
</evidence>
<comment type="function">
    <text evidence="2">May act as a component of the cytoskeleton or as a chaperone for the reorganization of intermediate filament proteins during terminal differentiation in the lens. Does not seem to have enzymatic activity.</text>
</comment>
<evidence type="ECO:0000256" key="8">
    <source>
        <dbReference type="SAM" id="MobiDB-lite"/>
    </source>
</evidence>
<dbReference type="Gene3D" id="3.10.20.70">
    <property type="entry name" value="Glutamine synthetase, N-terminal domain"/>
    <property type="match status" value="1"/>
</dbReference>
<dbReference type="Gene3D" id="3.30.590.10">
    <property type="entry name" value="Glutamine synthetase/guanido kinase, catalytic domain"/>
    <property type="match status" value="1"/>
</dbReference>
<gene>
    <name evidence="10" type="ORF">LSH36_733g01047</name>
</gene>
<name>A0AAD9J2D0_9ANNE</name>
<dbReference type="SUPFAM" id="SSF55931">
    <property type="entry name" value="Glutamine synthetase/guanido kinase"/>
    <property type="match status" value="1"/>
</dbReference>
<dbReference type="InterPro" id="IPR014746">
    <property type="entry name" value="Gln_synth/guanido_kin_cat_dom"/>
</dbReference>
<reference evidence="10" key="1">
    <citation type="journal article" date="2023" name="Mol. Biol. Evol.">
        <title>Third-Generation Sequencing Reveals the Adaptive Role of the Epigenome in Three Deep-Sea Polychaetes.</title>
        <authorList>
            <person name="Perez M."/>
            <person name="Aroh O."/>
            <person name="Sun Y."/>
            <person name="Lan Y."/>
            <person name="Juniper S.K."/>
            <person name="Young C.R."/>
            <person name="Angers B."/>
            <person name="Qian P.Y."/>
        </authorList>
    </citation>
    <scope>NUCLEOTIDE SEQUENCE</scope>
    <source>
        <strain evidence="10">P08H-3</strain>
    </source>
</reference>
<dbReference type="AlphaFoldDB" id="A0AAD9J2D0"/>
<evidence type="ECO:0000313" key="11">
    <source>
        <dbReference type="Proteomes" id="UP001208570"/>
    </source>
</evidence>
<feature type="region of interest" description="Disordered" evidence="8">
    <location>
        <begin position="395"/>
        <end position="455"/>
    </location>
</feature>
<evidence type="ECO:0000256" key="1">
    <source>
        <dbReference type="ARBA" id="ARBA00009897"/>
    </source>
</evidence>
<proteinExistence type="inferred from homology"/>
<dbReference type="InterPro" id="IPR036651">
    <property type="entry name" value="Gln_synt_N_sf"/>
</dbReference>
<dbReference type="GO" id="GO:0006542">
    <property type="term" value="P:glutamine biosynthetic process"/>
    <property type="evidence" value="ECO:0007669"/>
    <property type="project" value="InterPro"/>
</dbReference>
<dbReference type="EMBL" id="JAODUP010000733">
    <property type="protein sequence ID" value="KAK2144763.1"/>
    <property type="molecule type" value="Genomic_DNA"/>
</dbReference>
<evidence type="ECO:0000259" key="9">
    <source>
        <dbReference type="PROSITE" id="PS51987"/>
    </source>
</evidence>
<dbReference type="PROSITE" id="PS51987">
    <property type="entry name" value="GS_CATALYTIC"/>
    <property type="match status" value="1"/>
</dbReference>
<dbReference type="PANTHER" id="PTHR43407:SF1">
    <property type="entry name" value="LENGSIN"/>
    <property type="match status" value="1"/>
</dbReference>
<dbReference type="GO" id="GO:0005737">
    <property type="term" value="C:cytoplasm"/>
    <property type="evidence" value="ECO:0007669"/>
    <property type="project" value="TreeGrafter"/>
</dbReference>
<evidence type="ECO:0000256" key="7">
    <source>
        <dbReference type="RuleBase" id="RU000384"/>
    </source>
</evidence>
<accession>A0AAD9J2D0</accession>
<feature type="compositionally biased region" description="Basic and acidic residues" evidence="8">
    <location>
        <begin position="446"/>
        <end position="455"/>
    </location>
</feature>
<feature type="domain" description="GS catalytic" evidence="9">
    <location>
        <begin position="130"/>
        <end position="549"/>
    </location>
</feature>
<dbReference type="SUPFAM" id="SSF54368">
    <property type="entry name" value="Glutamine synthetase, N-terminal domain"/>
    <property type="match status" value="1"/>
</dbReference>
<evidence type="ECO:0000256" key="5">
    <source>
        <dbReference type="ARBA" id="ARBA00042675"/>
    </source>
</evidence>
<feature type="compositionally biased region" description="Basic and acidic residues" evidence="8">
    <location>
        <begin position="426"/>
        <end position="437"/>
    </location>
</feature>
<organism evidence="10 11">
    <name type="scientific">Paralvinella palmiformis</name>
    <dbReference type="NCBI Taxonomy" id="53620"/>
    <lineage>
        <taxon>Eukaryota</taxon>
        <taxon>Metazoa</taxon>
        <taxon>Spiralia</taxon>
        <taxon>Lophotrochozoa</taxon>
        <taxon>Annelida</taxon>
        <taxon>Polychaeta</taxon>
        <taxon>Sedentaria</taxon>
        <taxon>Canalipalpata</taxon>
        <taxon>Terebellida</taxon>
        <taxon>Terebelliformia</taxon>
        <taxon>Alvinellidae</taxon>
        <taxon>Paralvinella</taxon>
    </lineage>
</organism>
<dbReference type="SMART" id="SM01230">
    <property type="entry name" value="Gln-synt_C"/>
    <property type="match status" value="1"/>
</dbReference>
<evidence type="ECO:0000256" key="6">
    <source>
        <dbReference type="PROSITE-ProRule" id="PRU01331"/>
    </source>
</evidence>
<dbReference type="GO" id="GO:0016020">
    <property type="term" value="C:membrane"/>
    <property type="evidence" value="ECO:0007669"/>
    <property type="project" value="TreeGrafter"/>
</dbReference>
<protein>
    <recommendedName>
        <fullName evidence="4">Lengsin</fullName>
    </recommendedName>
    <alternativeName>
        <fullName evidence="5">Glutamate-ammonia ligase domain-containing protein 1</fullName>
    </alternativeName>
</protein>
<keyword evidence="11" id="KW-1185">Reference proteome</keyword>
<evidence type="ECO:0000256" key="3">
    <source>
        <dbReference type="ARBA" id="ARBA00038790"/>
    </source>
</evidence>
<comment type="similarity">
    <text evidence="1 6 7">Belongs to the glutamine synthetase family.</text>
</comment>
<dbReference type="InterPro" id="IPR008146">
    <property type="entry name" value="Gln_synth_cat_dom"/>
</dbReference>
<dbReference type="Proteomes" id="UP001208570">
    <property type="component" value="Unassembled WGS sequence"/>
</dbReference>
<comment type="subunit">
    <text evidence="3">Dodecamer. Interacts with BFSP2 and VIM.</text>
</comment>
<comment type="caution">
    <text evidence="10">The sequence shown here is derived from an EMBL/GenBank/DDBJ whole genome shotgun (WGS) entry which is preliminary data.</text>
</comment>